<dbReference type="SMART" id="SM00530">
    <property type="entry name" value="HTH_XRE"/>
    <property type="match status" value="1"/>
</dbReference>
<accession>A0A9E9NSH4</accession>
<dbReference type="CDD" id="cd00093">
    <property type="entry name" value="HTH_XRE"/>
    <property type="match status" value="1"/>
</dbReference>
<dbReference type="Pfam" id="PF01381">
    <property type="entry name" value="HTH_3"/>
    <property type="match status" value="1"/>
</dbReference>
<dbReference type="PROSITE" id="PS50943">
    <property type="entry name" value="HTH_CROC1"/>
    <property type="match status" value="1"/>
</dbReference>
<dbReference type="GO" id="GO:0003677">
    <property type="term" value="F:DNA binding"/>
    <property type="evidence" value="ECO:0007669"/>
    <property type="project" value="InterPro"/>
</dbReference>
<dbReference type="Pfam" id="PF00717">
    <property type="entry name" value="Peptidase_S24"/>
    <property type="match status" value="1"/>
</dbReference>
<dbReference type="InterPro" id="IPR039418">
    <property type="entry name" value="LexA-like"/>
</dbReference>
<proteinExistence type="predicted"/>
<dbReference type="Proteomes" id="UP001164819">
    <property type="component" value="Chromosome"/>
</dbReference>
<dbReference type="CDD" id="cd06529">
    <property type="entry name" value="S24_LexA-like"/>
    <property type="match status" value="1"/>
</dbReference>
<reference evidence="2" key="1">
    <citation type="journal article" date="2022" name="Front. Microbiol.">
        <title>New perspectives on an old grouping: The genomic and phenotypic variability of Oxalobacter formigenes and the implications for calcium oxalate stone prevention.</title>
        <authorList>
            <person name="Chmiel J.A."/>
            <person name="Carr C."/>
            <person name="Stuivenberg G.A."/>
            <person name="Venema R."/>
            <person name="Chanyi R.M."/>
            <person name="Al K.F."/>
            <person name="Giguere D."/>
            <person name="Say H."/>
            <person name="Akouris P.P."/>
            <person name="Dominguez Romero S.A."/>
            <person name="Kwong A."/>
            <person name="Tai V."/>
            <person name="Koval S.F."/>
            <person name="Razvi H."/>
            <person name="Bjazevic J."/>
            <person name="Burton J.P."/>
        </authorList>
    </citation>
    <scope>NUCLEOTIDE SEQUENCE</scope>
    <source>
        <strain evidence="2">OxK</strain>
    </source>
</reference>
<dbReference type="PANTHER" id="PTHR33516">
    <property type="entry name" value="LEXA REPRESSOR"/>
    <property type="match status" value="1"/>
</dbReference>
<dbReference type="RefSeq" id="WP_269315433.1">
    <property type="nucleotide sequence ID" value="NZ_CP098251.1"/>
</dbReference>
<dbReference type="InterPro" id="IPR015927">
    <property type="entry name" value="Peptidase_S24_S26A/B/C"/>
</dbReference>
<dbReference type="InterPro" id="IPR036286">
    <property type="entry name" value="LexA/Signal_pep-like_sf"/>
</dbReference>
<dbReference type="PANTHER" id="PTHR33516:SF2">
    <property type="entry name" value="LEXA REPRESSOR-RELATED"/>
    <property type="match status" value="1"/>
</dbReference>
<dbReference type="Gene3D" id="1.10.260.40">
    <property type="entry name" value="lambda repressor-like DNA-binding domains"/>
    <property type="match status" value="1"/>
</dbReference>
<dbReference type="Gene3D" id="2.10.109.10">
    <property type="entry name" value="Umud Fragment, subunit A"/>
    <property type="match status" value="1"/>
</dbReference>
<dbReference type="InterPro" id="IPR010982">
    <property type="entry name" value="Lambda_DNA-bd_dom_sf"/>
</dbReference>
<dbReference type="AlphaFoldDB" id="A0A9E9NSH4"/>
<dbReference type="InterPro" id="IPR001387">
    <property type="entry name" value="Cro/C1-type_HTH"/>
</dbReference>
<protein>
    <submittedName>
        <fullName evidence="2">Helix-turn-helix domain-containing protein</fullName>
    </submittedName>
</protein>
<organism evidence="2">
    <name type="scientific">Oxalobacter aliiformigenes</name>
    <dbReference type="NCBI Taxonomy" id="2946593"/>
    <lineage>
        <taxon>Bacteria</taxon>
        <taxon>Pseudomonadati</taxon>
        <taxon>Pseudomonadota</taxon>
        <taxon>Betaproteobacteria</taxon>
        <taxon>Burkholderiales</taxon>
        <taxon>Oxalobacteraceae</taxon>
        <taxon>Oxalobacter</taxon>
    </lineage>
</organism>
<feature type="domain" description="HTH cro/C1-type" evidence="1">
    <location>
        <begin position="25"/>
        <end position="69"/>
    </location>
</feature>
<sequence>MKRKSKEIVAEQLDLLMKQNPHLGTQMKLANKTGIGQTTIGRIRRGEVNATAENLRAIADAFDVPVGFLYGEESVHGVRLDMDSPSPSSVPATAGLKPGYVGPPPDKVGMLPLISWVRAGNWSETIDNFAPGDAEEWIPCPFKHSKNAFILRVVGKSMYNPGGERSYNDGDYIAVDPCREARNGSMVVVRLDDDHTATFKQLLIEPNGERMLMALNPSWPTRIMHVSTNATICGVVIGKWTAEDL</sequence>
<gene>
    <name evidence="2" type="ORF">NB646_05505</name>
</gene>
<evidence type="ECO:0000313" key="2">
    <source>
        <dbReference type="EMBL" id="WAV90331.1"/>
    </source>
</evidence>
<name>A0A9E9NSH4_9BURK</name>
<dbReference type="SUPFAM" id="SSF51306">
    <property type="entry name" value="LexA/Signal peptidase"/>
    <property type="match status" value="1"/>
</dbReference>
<dbReference type="InterPro" id="IPR050077">
    <property type="entry name" value="LexA_repressor"/>
</dbReference>
<evidence type="ECO:0000259" key="1">
    <source>
        <dbReference type="PROSITE" id="PS50943"/>
    </source>
</evidence>
<dbReference type="EMBL" id="CP098251">
    <property type="protein sequence ID" value="WAV90331.1"/>
    <property type="molecule type" value="Genomic_DNA"/>
</dbReference>
<dbReference type="SUPFAM" id="SSF47413">
    <property type="entry name" value="lambda repressor-like DNA-binding domains"/>
    <property type="match status" value="1"/>
</dbReference>